<reference evidence="1" key="2">
    <citation type="submission" date="2020-09" db="EMBL/GenBank/DDBJ databases">
        <title>Reference genome assembly for Australian Ascochyta lentis isolate Al4.</title>
        <authorList>
            <person name="Lee R.C."/>
            <person name="Farfan-Caceres L.M."/>
            <person name="Debler J.W."/>
            <person name="Williams A.H."/>
            <person name="Henares B.M."/>
        </authorList>
    </citation>
    <scope>NUCLEOTIDE SEQUENCE</scope>
    <source>
        <strain evidence="1">Al4</strain>
    </source>
</reference>
<comment type="caution">
    <text evidence="1">The sequence shown here is derived from an EMBL/GenBank/DDBJ whole genome shotgun (WGS) entry which is preliminary data.</text>
</comment>
<sequence length="142" mass="15428">MAVLWQAQRKLHLPPLAAVPQSGYHAWHHGMSTPVVTHGILEVAEQPARPAEAPSDAGQLNTPANLVWLAGGCRLWTELRSNVRRACMHKPRQSGHGARRSLAFAASRQALIANANLFPDRPSSLKLSNKRGVAGLLVTLIR</sequence>
<evidence type="ECO:0000313" key="2">
    <source>
        <dbReference type="Proteomes" id="UP000651452"/>
    </source>
</evidence>
<dbReference type="OrthoDB" id="10530721at2759"/>
<dbReference type="EMBL" id="RZGK01000006">
    <property type="protein sequence ID" value="KAF9698167.1"/>
    <property type="molecule type" value="Genomic_DNA"/>
</dbReference>
<name>A0A8H7ML93_9PLEO</name>
<dbReference type="AlphaFoldDB" id="A0A8H7ML93"/>
<accession>A0A8H7ML93</accession>
<protein>
    <submittedName>
        <fullName evidence="1">Uncharacterized protein</fullName>
    </submittedName>
</protein>
<keyword evidence="2" id="KW-1185">Reference proteome</keyword>
<dbReference type="Proteomes" id="UP000651452">
    <property type="component" value="Unassembled WGS sequence"/>
</dbReference>
<gene>
    <name evidence="1" type="ORF">EKO04_003396</name>
</gene>
<proteinExistence type="predicted"/>
<organism evidence="1 2">
    <name type="scientific">Ascochyta lentis</name>
    <dbReference type="NCBI Taxonomy" id="205686"/>
    <lineage>
        <taxon>Eukaryota</taxon>
        <taxon>Fungi</taxon>
        <taxon>Dikarya</taxon>
        <taxon>Ascomycota</taxon>
        <taxon>Pezizomycotina</taxon>
        <taxon>Dothideomycetes</taxon>
        <taxon>Pleosporomycetidae</taxon>
        <taxon>Pleosporales</taxon>
        <taxon>Pleosporineae</taxon>
        <taxon>Didymellaceae</taxon>
        <taxon>Ascochyta</taxon>
    </lineage>
</organism>
<reference evidence="1" key="1">
    <citation type="submission" date="2018-12" db="EMBL/GenBank/DDBJ databases">
        <authorList>
            <person name="Syme R.A."/>
            <person name="Farfan-Caceres L."/>
            <person name="Lichtenzveig J."/>
        </authorList>
    </citation>
    <scope>NUCLEOTIDE SEQUENCE</scope>
    <source>
        <strain evidence="1">Al4</strain>
    </source>
</reference>
<evidence type="ECO:0000313" key="1">
    <source>
        <dbReference type="EMBL" id="KAF9698167.1"/>
    </source>
</evidence>